<evidence type="ECO:0000256" key="5">
    <source>
        <dbReference type="ARBA" id="ARBA00022605"/>
    </source>
</evidence>
<protein>
    <submittedName>
        <fullName evidence="11">Acetylornithine deacetylase</fullName>
    </submittedName>
</protein>
<proteinExistence type="inferred from homology"/>
<keyword evidence="4" id="KW-0055">Arginine biosynthesis</keyword>
<keyword evidence="3" id="KW-0963">Cytoplasm</keyword>
<dbReference type="InterPro" id="IPR036264">
    <property type="entry name" value="Bact_exopeptidase_dim_dom"/>
</dbReference>
<dbReference type="Pfam" id="PF07687">
    <property type="entry name" value="M20_dimer"/>
    <property type="match status" value="1"/>
</dbReference>
<dbReference type="InterPro" id="IPR011650">
    <property type="entry name" value="Peptidase_M20_dimer"/>
</dbReference>
<evidence type="ECO:0000313" key="12">
    <source>
        <dbReference type="Proteomes" id="UP000186228"/>
    </source>
</evidence>
<dbReference type="InterPro" id="IPR002933">
    <property type="entry name" value="Peptidase_M20"/>
</dbReference>
<keyword evidence="12" id="KW-1185">Reference proteome</keyword>
<dbReference type="NCBIfam" id="TIGR01892">
    <property type="entry name" value="AcOrn-deacetyl"/>
    <property type="match status" value="1"/>
</dbReference>
<feature type="domain" description="Peptidase M20 dimerisation" evidence="10">
    <location>
        <begin position="186"/>
        <end position="287"/>
    </location>
</feature>
<dbReference type="NCBIfam" id="NF005710">
    <property type="entry name" value="PRK07522.1"/>
    <property type="match status" value="1"/>
</dbReference>
<dbReference type="GO" id="GO:0006526">
    <property type="term" value="P:L-arginine biosynthetic process"/>
    <property type="evidence" value="ECO:0007669"/>
    <property type="project" value="UniProtKB-KW"/>
</dbReference>
<organism evidence="11 12">
    <name type="scientific">Rhizobium hainanense</name>
    <dbReference type="NCBI Taxonomy" id="52131"/>
    <lineage>
        <taxon>Bacteria</taxon>
        <taxon>Pseudomonadati</taxon>
        <taxon>Pseudomonadota</taxon>
        <taxon>Alphaproteobacteria</taxon>
        <taxon>Hyphomicrobiales</taxon>
        <taxon>Rhizobiaceae</taxon>
        <taxon>Rhizobium/Agrobacterium group</taxon>
        <taxon>Rhizobium</taxon>
    </lineage>
</organism>
<keyword evidence="7" id="KW-0378">Hydrolase</keyword>
<comment type="similarity">
    <text evidence="2">Belongs to the peptidase M20A family. ArgE subfamily.</text>
</comment>
<dbReference type="InterPro" id="IPR010169">
    <property type="entry name" value="AcOrn-deacetyl"/>
</dbReference>
<evidence type="ECO:0000256" key="6">
    <source>
        <dbReference type="ARBA" id="ARBA00022723"/>
    </source>
</evidence>
<evidence type="ECO:0000313" key="11">
    <source>
        <dbReference type="EMBL" id="SCB35023.1"/>
    </source>
</evidence>
<dbReference type="AlphaFoldDB" id="A0A1C3W4P8"/>
<dbReference type="Gene3D" id="3.40.630.10">
    <property type="entry name" value="Zn peptidases"/>
    <property type="match status" value="1"/>
</dbReference>
<dbReference type="Proteomes" id="UP000186228">
    <property type="component" value="Unassembled WGS sequence"/>
</dbReference>
<dbReference type="PANTHER" id="PTHR43808:SF31">
    <property type="entry name" value="N-ACETYL-L-CITRULLINE DEACETYLASE"/>
    <property type="match status" value="1"/>
</dbReference>
<evidence type="ECO:0000256" key="4">
    <source>
        <dbReference type="ARBA" id="ARBA00022571"/>
    </source>
</evidence>
<dbReference type="Gene3D" id="3.30.70.360">
    <property type="match status" value="1"/>
</dbReference>
<dbReference type="PANTHER" id="PTHR43808">
    <property type="entry name" value="ACETYLORNITHINE DEACETYLASE"/>
    <property type="match status" value="1"/>
</dbReference>
<evidence type="ECO:0000256" key="8">
    <source>
        <dbReference type="ARBA" id="ARBA00022833"/>
    </source>
</evidence>
<dbReference type="CDD" id="cd03894">
    <property type="entry name" value="M20_ArgE"/>
    <property type="match status" value="1"/>
</dbReference>
<keyword evidence="8" id="KW-0862">Zinc</keyword>
<evidence type="ECO:0000259" key="10">
    <source>
        <dbReference type="Pfam" id="PF07687"/>
    </source>
</evidence>
<dbReference type="STRING" id="52131.GA0061100_111105"/>
<dbReference type="PROSITE" id="PS00759">
    <property type="entry name" value="ARGE_DAPE_CPG2_2"/>
    <property type="match status" value="1"/>
</dbReference>
<comment type="cofactor">
    <cofactor evidence="1">
        <name>Zn(2+)</name>
        <dbReference type="ChEBI" id="CHEBI:29105"/>
    </cofactor>
</comment>
<dbReference type="EMBL" id="FMAC01000011">
    <property type="protein sequence ID" value="SCB35023.1"/>
    <property type="molecule type" value="Genomic_DNA"/>
</dbReference>
<evidence type="ECO:0000256" key="3">
    <source>
        <dbReference type="ARBA" id="ARBA00022490"/>
    </source>
</evidence>
<gene>
    <name evidence="11" type="ORF">GA0061100_111105</name>
</gene>
<dbReference type="GO" id="GO:0046872">
    <property type="term" value="F:metal ion binding"/>
    <property type="evidence" value="ECO:0007669"/>
    <property type="project" value="UniProtKB-KW"/>
</dbReference>
<evidence type="ECO:0000256" key="2">
    <source>
        <dbReference type="ARBA" id="ARBA00005691"/>
    </source>
</evidence>
<dbReference type="GO" id="GO:0008777">
    <property type="term" value="F:acetylornithine deacetylase activity"/>
    <property type="evidence" value="ECO:0007669"/>
    <property type="project" value="TreeGrafter"/>
</dbReference>
<keyword evidence="5" id="KW-0028">Amino-acid biosynthesis</keyword>
<name>A0A1C3W4P8_9HYPH</name>
<dbReference type="InterPro" id="IPR001261">
    <property type="entry name" value="ArgE/DapE_CS"/>
</dbReference>
<evidence type="ECO:0000256" key="7">
    <source>
        <dbReference type="ARBA" id="ARBA00022801"/>
    </source>
</evidence>
<dbReference type="Pfam" id="PF01546">
    <property type="entry name" value="Peptidase_M20"/>
    <property type="match status" value="1"/>
</dbReference>
<reference evidence="12" key="1">
    <citation type="submission" date="2016-08" db="EMBL/GenBank/DDBJ databases">
        <authorList>
            <person name="Varghese N."/>
            <person name="Submissions Spin"/>
        </authorList>
    </citation>
    <scope>NUCLEOTIDE SEQUENCE [LARGE SCALE GENOMIC DNA]</scope>
    <source>
        <strain evidence="12">CCBAU 57015</strain>
    </source>
</reference>
<accession>A0A1C3W4P8</accession>
<evidence type="ECO:0000256" key="1">
    <source>
        <dbReference type="ARBA" id="ARBA00001947"/>
    </source>
</evidence>
<evidence type="ECO:0000256" key="9">
    <source>
        <dbReference type="ARBA" id="ARBA00023285"/>
    </source>
</evidence>
<keyword evidence="9" id="KW-0170">Cobalt</keyword>
<dbReference type="SUPFAM" id="SSF53187">
    <property type="entry name" value="Zn-dependent exopeptidases"/>
    <property type="match status" value="1"/>
</dbReference>
<sequence length="391" mass="41528">MLWGKYPQIAAAAEEHMDTVDILARLVAFPSVVSTPNDGIVGWIKTYLQDLGIHVTVLPGPEGDRSNIFATIGPRDVAGYILSGHMDVVPAGEPNWTSEPFALRKKSDRLYGRGTTDMKGFLAAALAAATELARANLARPIHLAFSYDEEAGCRGVPHLLAGIKELCAHPQGAIIGEPSRMQAVRAHKGKAAARVTIGGKAGHSSRPDLALNAVHAMSKVLNSAVEEAQKLTLGPFDPAFEPPYSTLQAGIISGGLALNIVPDNCRLDLEARGIANVSPEELLAPVRRSAEMLAQQGFSVDWTPLSAYPALSLAKDAQLSTLMEEITGRPSLAAVSYGTEAGLYQAAGIDAIICGPGDIDRAHKPDEYILEGELEDCRQMILALAVRCARS</sequence>
<keyword evidence="6" id="KW-0479">Metal-binding</keyword>
<dbReference type="SUPFAM" id="SSF55031">
    <property type="entry name" value="Bacterial exopeptidase dimerisation domain"/>
    <property type="match status" value="1"/>
</dbReference>
<dbReference type="InterPro" id="IPR050072">
    <property type="entry name" value="Peptidase_M20A"/>
</dbReference>